<dbReference type="EMBL" id="CAHP01000014">
    <property type="protein sequence ID" value="CCG40676.1"/>
    <property type="molecule type" value="Genomic_DNA"/>
</dbReference>
<dbReference type="SUPFAM" id="SSF55874">
    <property type="entry name" value="ATPase domain of HSP90 chaperone/DNA topoisomerase II/histidine kinase"/>
    <property type="match status" value="1"/>
</dbReference>
<dbReference type="PROSITE" id="PS50112">
    <property type="entry name" value="PAS"/>
    <property type="match status" value="5"/>
</dbReference>
<feature type="transmembrane region" description="Helical" evidence="9">
    <location>
        <begin position="239"/>
        <end position="258"/>
    </location>
</feature>
<dbReference type="InterPro" id="IPR005467">
    <property type="entry name" value="His_kinase_dom"/>
</dbReference>
<dbReference type="CDD" id="cd17546">
    <property type="entry name" value="REC_hyHK_CKI1_RcsC-like"/>
    <property type="match status" value="1"/>
</dbReference>
<keyword evidence="9" id="KW-0472">Membrane</keyword>
<dbReference type="Pfam" id="PF02518">
    <property type="entry name" value="HATPase_c"/>
    <property type="match status" value="1"/>
</dbReference>
<dbReference type="FunFam" id="3.30.565.10:FF:000010">
    <property type="entry name" value="Sensor histidine kinase RcsC"/>
    <property type="match status" value="1"/>
</dbReference>
<keyword evidence="3 7" id="KW-0597">Phosphoprotein</keyword>
<dbReference type="InterPro" id="IPR033424">
    <property type="entry name" value="MASE4"/>
</dbReference>
<dbReference type="InterPro" id="IPR001610">
    <property type="entry name" value="PAC"/>
</dbReference>
<accession>H8FQN8</accession>
<feature type="domain" description="PAC" evidence="13">
    <location>
        <begin position="387"/>
        <end position="439"/>
    </location>
</feature>
<dbReference type="InterPro" id="IPR013767">
    <property type="entry name" value="PAS_fold"/>
</dbReference>
<evidence type="ECO:0000259" key="10">
    <source>
        <dbReference type="PROSITE" id="PS50109"/>
    </source>
</evidence>
<dbReference type="PRINTS" id="PR00344">
    <property type="entry name" value="BCTRLSENSOR"/>
</dbReference>
<evidence type="ECO:0000256" key="3">
    <source>
        <dbReference type="ARBA" id="ARBA00022553"/>
    </source>
</evidence>
<feature type="domain" description="PAS" evidence="12">
    <location>
        <begin position="563"/>
        <end position="633"/>
    </location>
</feature>
<feature type="domain" description="PAS" evidence="12">
    <location>
        <begin position="313"/>
        <end position="383"/>
    </location>
</feature>
<dbReference type="Gene3D" id="3.30.450.20">
    <property type="entry name" value="PAS domain"/>
    <property type="match status" value="5"/>
</dbReference>
<dbReference type="Pfam" id="PF08447">
    <property type="entry name" value="PAS_3"/>
    <property type="match status" value="1"/>
</dbReference>
<evidence type="ECO:0000259" key="13">
    <source>
        <dbReference type="PROSITE" id="PS50113"/>
    </source>
</evidence>
<evidence type="ECO:0000313" key="15">
    <source>
        <dbReference type="Proteomes" id="UP000004169"/>
    </source>
</evidence>
<feature type="domain" description="Histidine kinase" evidence="10">
    <location>
        <begin position="977"/>
        <end position="1194"/>
    </location>
</feature>
<keyword evidence="8" id="KW-0175">Coiled coil</keyword>
<dbReference type="NCBIfam" id="TIGR00229">
    <property type="entry name" value="sensory_box"/>
    <property type="match status" value="5"/>
</dbReference>
<keyword evidence="4 14" id="KW-0808">Transferase</keyword>
<dbReference type="SMART" id="SM00387">
    <property type="entry name" value="HATPase_c"/>
    <property type="match status" value="1"/>
</dbReference>
<dbReference type="InterPro" id="IPR011006">
    <property type="entry name" value="CheY-like_superfamily"/>
</dbReference>
<dbReference type="Pfam" id="PF00989">
    <property type="entry name" value="PAS"/>
    <property type="match status" value="2"/>
</dbReference>
<evidence type="ECO:0000256" key="8">
    <source>
        <dbReference type="SAM" id="Coils"/>
    </source>
</evidence>
<feature type="domain" description="PAS" evidence="12">
    <location>
        <begin position="436"/>
        <end position="508"/>
    </location>
</feature>
<dbReference type="PANTHER" id="PTHR43047">
    <property type="entry name" value="TWO-COMPONENT HISTIDINE PROTEIN KINASE"/>
    <property type="match status" value="1"/>
</dbReference>
<dbReference type="Pfam" id="PF17158">
    <property type="entry name" value="MASE4"/>
    <property type="match status" value="1"/>
</dbReference>
<dbReference type="SMART" id="SM00091">
    <property type="entry name" value="PAS"/>
    <property type="match status" value="5"/>
</dbReference>
<dbReference type="InterPro" id="IPR003661">
    <property type="entry name" value="HisK_dim/P_dom"/>
</dbReference>
<dbReference type="EC" id="2.7.13.3" evidence="2"/>
<keyword evidence="15" id="KW-1185">Reference proteome</keyword>
<dbReference type="SMART" id="SM00388">
    <property type="entry name" value="HisKA"/>
    <property type="match status" value="1"/>
</dbReference>
<dbReference type="Pfam" id="PF08448">
    <property type="entry name" value="PAS_4"/>
    <property type="match status" value="1"/>
</dbReference>
<dbReference type="SMART" id="SM00086">
    <property type="entry name" value="PAC"/>
    <property type="match status" value="5"/>
</dbReference>
<feature type="domain" description="PAS" evidence="12">
    <location>
        <begin position="829"/>
        <end position="904"/>
    </location>
</feature>
<feature type="coiled-coil region" evidence="8">
    <location>
        <begin position="801"/>
        <end position="832"/>
    </location>
</feature>
<feature type="domain" description="Response regulatory" evidence="11">
    <location>
        <begin position="1325"/>
        <end position="1442"/>
    </location>
</feature>
<evidence type="ECO:0000256" key="2">
    <source>
        <dbReference type="ARBA" id="ARBA00012438"/>
    </source>
</evidence>
<dbReference type="STRING" id="1150626.PHAMO_210187"/>
<feature type="domain" description="PAS" evidence="12">
    <location>
        <begin position="690"/>
        <end position="751"/>
    </location>
</feature>
<feature type="transmembrane region" description="Helical" evidence="9">
    <location>
        <begin position="66"/>
        <end position="89"/>
    </location>
</feature>
<dbReference type="CDD" id="cd00130">
    <property type="entry name" value="PAS"/>
    <property type="match status" value="5"/>
</dbReference>
<feature type="domain" description="PAC" evidence="13">
    <location>
        <begin position="636"/>
        <end position="689"/>
    </location>
</feature>
<dbReference type="PROSITE" id="PS50109">
    <property type="entry name" value="HIS_KIN"/>
    <property type="match status" value="1"/>
</dbReference>
<keyword evidence="9" id="KW-1133">Transmembrane helix</keyword>
<dbReference type="InterPro" id="IPR035965">
    <property type="entry name" value="PAS-like_dom_sf"/>
</dbReference>
<dbReference type="GO" id="GO:0000155">
    <property type="term" value="F:phosphorelay sensor kinase activity"/>
    <property type="evidence" value="ECO:0007669"/>
    <property type="project" value="InterPro"/>
</dbReference>
<dbReference type="CDD" id="cd16922">
    <property type="entry name" value="HATPase_EvgS-ArcB-TorS-like"/>
    <property type="match status" value="1"/>
</dbReference>
<sequence>MEGAADDHERGRARITGSVVLSSLPLVSTVAPTAGQRRIALGTAALAFGAFLLAAPFAQIQLAEMWAFLPIYESAFVTLSLIIVSLLLFQYRMVQSWGLLFLAGGFLFSAAMACVHALSFPGLFSPTGLLEGGQQSTAWVYFLWHGGFAMFVVGYALWRDRPCRGPLLTALAIMIAAVMALVAALVLLTTAGHDLLPSIMAGNRDAPAKFVVAVVVWMMSILALGLLWRIRPHTHLDLWLMVLLCIWIFDSALSAVLNHARFDLGWYVGRVFGLLGESLALVVLLMENNTLYLHLVSLRAQENRRSAEQLEAGEKRFEATFEQAAMGIALVAPDGRWLRVNRKLCEIVGYDAKELMRSNFQDITYPTDLNADLEALHRILAGEIQSYSIEKRYIHKQGHTVWINLTVALVAKPEGGPDYFVSVVEDISRRKSAEEQRHHMAEALRQAAQAVVMTDTEDGIVYANPAFLKMTGYALNDVIGLSIRYFDQADERRQIRHRKIIDAVLVDGEWSGESLCITRNGIEIPVFVTVAGIHDLTGRLTGFVASYLDISEQKRVRAELESERGLLRTLIHTIPDLVWLKDVNGIYLSCNHAFQRFTGRSEVAIVGHSDYDLAAADLADSFRAQDRMAIEAGGPTVNEAWTATGDIGRDALLETIRTPMYGPDGQVIGVLGIGRDITQRYRTEIALRKSEEHFRTYVEEAPLEILVADSDGRFVDVNPAAEAMLGWSRAEICARHVAEVVSVEDRERVQDDFAVLFGPVGRICGEYRLVAASGAVVWVSLSAVRIASNRFVAFCQDITARKAIEDELERYRKGLEQLVAERTADLESAEARLRLILESTADGIYGVDIEGRITFVNPGVGAILGWRPEQLIGRTSLEMLHHSYPDGRPFPRDACPLIETLRTGIVHRVDDEYFWDANGQPIPVSFSTHPMVRDGRIVGAVVSFNDISVRKAADAAREAALAEAERLASLRREFLANMSHEIRTPLSAILGIAQIGGRDCGEPGGREKFSRILDAGHGLQQVIDDILDFSKIESGKMKVETIPMNVGEVVDRAIDMLALRAWDKGLRVEVREGADIPLRCLGDPNRLCQVLINLLSNAIKFTRAGGTVTLGVACVPNRLVLSVSDTGIGIAPEAAERLFQPFEQADGSTTRRFGGTGLGLSISRNLVGLMGGTITLDSALDQGSIFTVILPLVGAEAAPPWPLAEVALLGLSASEADQALRTLPRCRLIAAGSLSSDETAALVLIDRAILGDPALVGAVRARIDRGKRVAVLVQPGEIGSVVAIPLGAAVIERPFRPRHLRQLLAEETLRPGGAVETVFRLSGLRVLGAEDNEVNRLVLDDMLQIEGASLTCFENGRLALDHLLQHGADSFDLVLTDVQMPELDGYGLAQEISRFAPRLPVIGLTAHAMDEERVRCLTAGMVDRVIKPISPDTLVAAILRHVIVLQEDEHRMTGNQAQSVSG</sequence>
<evidence type="ECO:0000256" key="7">
    <source>
        <dbReference type="PROSITE-ProRule" id="PRU00169"/>
    </source>
</evidence>
<dbReference type="PROSITE" id="PS50110">
    <property type="entry name" value="RESPONSE_REGULATORY"/>
    <property type="match status" value="1"/>
</dbReference>
<comment type="catalytic activity">
    <reaction evidence="1">
        <text>ATP + protein L-histidine = ADP + protein N-phospho-L-histidine.</text>
        <dbReference type="EC" id="2.7.13.3"/>
    </reaction>
</comment>
<dbReference type="InterPro" id="IPR036097">
    <property type="entry name" value="HisK_dim/P_sf"/>
</dbReference>
<keyword evidence="5 14" id="KW-0418">Kinase</keyword>
<dbReference type="Proteomes" id="UP000004169">
    <property type="component" value="Unassembled WGS sequence"/>
</dbReference>
<feature type="transmembrane region" description="Helical" evidence="9">
    <location>
        <begin position="208"/>
        <end position="227"/>
    </location>
</feature>
<feature type="modified residue" description="4-aspartylphosphate" evidence="7">
    <location>
        <position position="1377"/>
    </location>
</feature>
<keyword evidence="6" id="KW-0902">Two-component regulatory system</keyword>
<dbReference type="eggNOG" id="COG5002">
    <property type="taxonomic scope" value="Bacteria"/>
</dbReference>
<feature type="transmembrane region" description="Helical" evidence="9">
    <location>
        <begin position="167"/>
        <end position="188"/>
    </location>
</feature>
<dbReference type="SUPFAM" id="SSF55785">
    <property type="entry name" value="PYP-like sensor domain (PAS domain)"/>
    <property type="match status" value="5"/>
</dbReference>
<dbReference type="Pfam" id="PF00512">
    <property type="entry name" value="HisKA"/>
    <property type="match status" value="1"/>
</dbReference>
<evidence type="ECO:0000256" key="5">
    <source>
        <dbReference type="ARBA" id="ARBA00022777"/>
    </source>
</evidence>
<dbReference type="InterPro" id="IPR000014">
    <property type="entry name" value="PAS"/>
</dbReference>
<feature type="transmembrane region" description="Helical" evidence="9">
    <location>
        <begin position="39"/>
        <end position="60"/>
    </location>
</feature>
<dbReference type="InterPro" id="IPR004358">
    <property type="entry name" value="Sig_transdc_His_kin-like_C"/>
</dbReference>
<reference evidence="14 15" key="1">
    <citation type="journal article" date="2012" name="J. Bacteriol.">
        <title>Draft Genome Sequence of the Purple Photosynthetic Bacterium Phaeospirillum molischianum DSM120, a Particularly Versatile Bacterium.</title>
        <authorList>
            <person name="Duquesne K."/>
            <person name="Prima V."/>
            <person name="Ji B."/>
            <person name="Rouy Z."/>
            <person name="Medigue C."/>
            <person name="Talla E."/>
            <person name="Sturgis J.N."/>
        </authorList>
    </citation>
    <scope>NUCLEOTIDE SEQUENCE [LARGE SCALE GENOMIC DNA]</scope>
    <source>
        <strain evidence="15">DSM120</strain>
    </source>
</reference>
<dbReference type="InterPro" id="IPR001789">
    <property type="entry name" value="Sig_transdc_resp-reg_receiver"/>
</dbReference>
<name>H8FQN8_MAGML</name>
<dbReference type="eggNOG" id="COG0840">
    <property type="taxonomic scope" value="Bacteria"/>
</dbReference>
<comment type="caution">
    <text evidence="14">The sequence shown here is derived from an EMBL/GenBank/DDBJ whole genome shotgun (WGS) entry which is preliminary data.</text>
</comment>
<protein>
    <recommendedName>
        <fullName evidence="2">histidine kinase</fullName>
        <ecNumber evidence="2">2.7.13.3</ecNumber>
    </recommendedName>
</protein>
<dbReference type="PROSITE" id="PS50113">
    <property type="entry name" value="PAC"/>
    <property type="match status" value="3"/>
</dbReference>
<dbReference type="SUPFAM" id="SSF47384">
    <property type="entry name" value="Homodimeric domain of signal transducing histidine kinase"/>
    <property type="match status" value="1"/>
</dbReference>
<dbReference type="Gene3D" id="3.40.50.2300">
    <property type="match status" value="1"/>
</dbReference>
<dbReference type="InterPro" id="IPR000700">
    <property type="entry name" value="PAS-assoc_C"/>
</dbReference>
<feature type="domain" description="PAC" evidence="13">
    <location>
        <begin position="510"/>
        <end position="562"/>
    </location>
</feature>
<evidence type="ECO:0000259" key="12">
    <source>
        <dbReference type="PROSITE" id="PS50112"/>
    </source>
</evidence>
<organism evidence="14 15">
    <name type="scientific">Magnetospirillum molischianum DSM 120</name>
    <dbReference type="NCBI Taxonomy" id="1150626"/>
    <lineage>
        <taxon>Bacteria</taxon>
        <taxon>Pseudomonadati</taxon>
        <taxon>Pseudomonadota</taxon>
        <taxon>Alphaproteobacteria</taxon>
        <taxon>Rhodospirillales</taxon>
        <taxon>Rhodospirillaceae</taxon>
        <taxon>Magnetospirillum</taxon>
    </lineage>
</organism>
<dbReference type="InterPro" id="IPR013656">
    <property type="entry name" value="PAS_4"/>
</dbReference>
<evidence type="ECO:0000256" key="1">
    <source>
        <dbReference type="ARBA" id="ARBA00000085"/>
    </source>
</evidence>
<evidence type="ECO:0000256" key="6">
    <source>
        <dbReference type="ARBA" id="ARBA00023012"/>
    </source>
</evidence>
<evidence type="ECO:0000259" key="11">
    <source>
        <dbReference type="PROSITE" id="PS50110"/>
    </source>
</evidence>
<dbReference type="SMART" id="SM00448">
    <property type="entry name" value="REC"/>
    <property type="match status" value="1"/>
</dbReference>
<dbReference type="eggNOG" id="COG3829">
    <property type="taxonomic scope" value="Bacteria"/>
</dbReference>
<dbReference type="GO" id="GO:0006355">
    <property type="term" value="P:regulation of DNA-templated transcription"/>
    <property type="evidence" value="ECO:0007669"/>
    <property type="project" value="InterPro"/>
</dbReference>
<dbReference type="Gene3D" id="1.10.287.130">
    <property type="match status" value="1"/>
</dbReference>
<evidence type="ECO:0000256" key="9">
    <source>
        <dbReference type="SAM" id="Phobius"/>
    </source>
</evidence>
<dbReference type="Gene3D" id="3.30.565.10">
    <property type="entry name" value="Histidine kinase-like ATPase, C-terminal domain"/>
    <property type="match status" value="1"/>
</dbReference>
<dbReference type="eggNOG" id="COG2202">
    <property type="taxonomic scope" value="Bacteria"/>
</dbReference>
<dbReference type="InterPro" id="IPR003594">
    <property type="entry name" value="HATPase_dom"/>
</dbReference>
<dbReference type="Pfam" id="PF00072">
    <property type="entry name" value="Response_reg"/>
    <property type="match status" value="1"/>
</dbReference>
<proteinExistence type="predicted"/>
<dbReference type="CDD" id="cd00082">
    <property type="entry name" value="HisKA"/>
    <property type="match status" value="1"/>
</dbReference>
<dbReference type="SUPFAM" id="SSF52172">
    <property type="entry name" value="CheY-like"/>
    <property type="match status" value="1"/>
</dbReference>
<keyword evidence="9" id="KW-0812">Transmembrane</keyword>
<evidence type="ECO:0000256" key="4">
    <source>
        <dbReference type="ARBA" id="ARBA00022679"/>
    </source>
</evidence>
<evidence type="ECO:0000313" key="14">
    <source>
        <dbReference type="EMBL" id="CCG40676.1"/>
    </source>
</evidence>
<dbReference type="Pfam" id="PF13426">
    <property type="entry name" value="PAS_9"/>
    <property type="match status" value="1"/>
</dbReference>
<feature type="transmembrane region" description="Helical" evidence="9">
    <location>
        <begin position="96"/>
        <end position="118"/>
    </location>
</feature>
<gene>
    <name evidence="14" type="ORF">PHAMO_210187</name>
</gene>
<dbReference type="InterPro" id="IPR036890">
    <property type="entry name" value="HATPase_C_sf"/>
</dbReference>
<dbReference type="PANTHER" id="PTHR43047:SF78">
    <property type="entry name" value="SENSORY_REGULATORY PROTEIN RPFC"/>
    <property type="match status" value="1"/>
</dbReference>
<feature type="transmembrane region" description="Helical" evidence="9">
    <location>
        <begin position="138"/>
        <end position="158"/>
    </location>
</feature>
<dbReference type="InterPro" id="IPR013655">
    <property type="entry name" value="PAS_fold_3"/>
</dbReference>